<dbReference type="InterPro" id="IPR025944">
    <property type="entry name" value="Sigma_54_int_dom_CS"/>
</dbReference>
<reference evidence="9 10" key="1">
    <citation type="journal article" date="2017" name="Antonie Van Leeuwenhoek">
        <title>Rhizobium rhizosphaerae sp. nov., a novel species isolated from rice rhizosphere.</title>
        <authorList>
            <person name="Zhao J.J."/>
            <person name="Zhang J."/>
            <person name="Zhang R.J."/>
            <person name="Zhang C.W."/>
            <person name="Yin H.Q."/>
            <person name="Zhang X.X."/>
        </authorList>
    </citation>
    <scope>NUCLEOTIDE SEQUENCE [LARGE SCALE GENOMIC DNA]</scope>
    <source>
        <strain evidence="9 10">BSs20135</strain>
    </source>
</reference>
<dbReference type="InterPro" id="IPR002197">
    <property type="entry name" value="HTH_Fis"/>
</dbReference>
<dbReference type="Gene3D" id="1.10.10.60">
    <property type="entry name" value="Homeodomain-like"/>
    <property type="match status" value="1"/>
</dbReference>
<dbReference type="PROSITE" id="PS50045">
    <property type="entry name" value="SIGMA54_INTERACT_4"/>
    <property type="match status" value="1"/>
</dbReference>
<feature type="modified residue" description="4-aspartylphosphate" evidence="6">
    <location>
        <position position="53"/>
    </location>
</feature>
<dbReference type="PROSITE" id="PS00676">
    <property type="entry name" value="SIGMA54_INTERACT_2"/>
    <property type="match status" value="1"/>
</dbReference>
<accession>K6YMI6</accession>
<dbReference type="EMBL" id="BAEO01000010">
    <property type="protein sequence ID" value="GAC17833.1"/>
    <property type="molecule type" value="Genomic_DNA"/>
</dbReference>
<dbReference type="AlphaFoldDB" id="K6YMI6"/>
<dbReference type="SUPFAM" id="SSF52540">
    <property type="entry name" value="P-loop containing nucleoside triphosphate hydrolases"/>
    <property type="match status" value="1"/>
</dbReference>
<dbReference type="InterPro" id="IPR011006">
    <property type="entry name" value="CheY-like_superfamily"/>
</dbReference>
<dbReference type="Gene3D" id="1.10.8.60">
    <property type="match status" value="1"/>
</dbReference>
<dbReference type="SUPFAM" id="SSF46689">
    <property type="entry name" value="Homeodomain-like"/>
    <property type="match status" value="1"/>
</dbReference>
<dbReference type="PRINTS" id="PR01590">
    <property type="entry name" value="HTHFIS"/>
</dbReference>
<dbReference type="Gene3D" id="3.40.50.2300">
    <property type="match status" value="1"/>
</dbReference>
<feature type="domain" description="Response regulatory" evidence="8">
    <location>
        <begin position="4"/>
        <end position="123"/>
    </location>
</feature>
<dbReference type="InterPro" id="IPR001789">
    <property type="entry name" value="Sig_transdc_resp-reg_receiver"/>
</dbReference>
<dbReference type="Pfam" id="PF02954">
    <property type="entry name" value="HTH_8"/>
    <property type="match status" value="1"/>
</dbReference>
<dbReference type="InterPro" id="IPR027417">
    <property type="entry name" value="P-loop_NTPase"/>
</dbReference>
<dbReference type="CDD" id="cd00009">
    <property type="entry name" value="AAA"/>
    <property type="match status" value="1"/>
</dbReference>
<dbReference type="PANTHER" id="PTHR32071:SF86">
    <property type="entry name" value="TWO COMPONENT SIGNAL TRANSDUCTION SYSTEM SIGMA54-DEPENDENT RESPONSE REGULATOR FIS FAMILY"/>
    <property type="match status" value="1"/>
</dbReference>
<evidence type="ECO:0000313" key="9">
    <source>
        <dbReference type="EMBL" id="GAC17833.1"/>
    </source>
</evidence>
<dbReference type="SMART" id="SM00448">
    <property type="entry name" value="REC"/>
    <property type="match status" value="1"/>
</dbReference>
<dbReference type="STRING" id="493475.GARC_0852"/>
<evidence type="ECO:0000256" key="6">
    <source>
        <dbReference type="PROSITE-ProRule" id="PRU00169"/>
    </source>
</evidence>
<dbReference type="InterPro" id="IPR002078">
    <property type="entry name" value="Sigma_54_int"/>
</dbReference>
<dbReference type="InterPro" id="IPR003593">
    <property type="entry name" value="AAA+_ATPase"/>
</dbReference>
<evidence type="ECO:0000259" key="8">
    <source>
        <dbReference type="PROSITE" id="PS50110"/>
    </source>
</evidence>
<dbReference type="GO" id="GO:0006355">
    <property type="term" value="P:regulation of DNA-templated transcription"/>
    <property type="evidence" value="ECO:0007669"/>
    <property type="project" value="InterPro"/>
</dbReference>
<proteinExistence type="predicted"/>
<dbReference type="SUPFAM" id="SSF52172">
    <property type="entry name" value="CheY-like"/>
    <property type="match status" value="1"/>
</dbReference>
<dbReference type="GO" id="GO:0043565">
    <property type="term" value="F:sequence-specific DNA binding"/>
    <property type="evidence" value="ECO:0007669"/>
    <property type="project" value="InterPro"/>
</dbReference>
<sequence length="446" mass="49532">MNANILIIDDNQDIAQALQVLFTLNKLQCCLAYSPEEGLAQLQQQHFDLVIQDMNFTADTTSGEEGMQLFNDIRQITPDIPIILITAWTHLETAVELVKSGAADYLAKPWDDDKLLVTVNNLLELNELQDQQRQRAKRKHSQQLQLEQEYDLCAMQFRSDAMLQLLQMATQVAAADVPILITGPNGSGKEKIAEVVQANSSCKNGPFIKVNVGALSQDLLEAELFGAEAGSYTGANKTRIGRFERAHGGTLFLDEIGNLSMQGQAKLLRVLETGEFERIGGSQSIKVSVRIISATNTDIPQAIIDGNFREDLYYRLNVINLKLPPLNERKEDIFPLVDSLLAGQYQLSTSSRELLLAHDWPGNIRELLNTLKRAQLLCKDGIITEQHLGLELKITAKLAPKEDVTEQDVITAIKSSGGVISDAAKALGLSRSALYRRMKKFNIQYE</sequence>
<keyword evidence="6" id="KW-0597">Phosphoprotein</keyword>
<dbReference type="RefSeq" id="WP_007617030.1">
    <property type="nucleotide sequence ID" value="NZ_BAEO01000010.1"/>
</dbReference>
<dbReference type="GO" id="GO:0005524">
    <property type="term" value="F:ATP binding"/>
    <property type="evidence" value="ECO:0007669"/>
    <property type="project" value="UniProtKB-KW"/>
</dbReference>
<dbReference type="Gene3D" id="3.40.50.300">
    <property type="entry name" value="P-loop containing nucleotide triphosphate hydrolases"/>
    <property type="match status" value="1"/>
</dbReference>
<dbReference type="InterPro" id="IPR058031">
    <property type="entry name" value="AAA_lid_NorR"/>
</dbReference>
<feature type="domain" description="Sigma-54 factor interaction" evidence="7">
    <location>
        <begin position="155"/>
        <end position="376"/>
    </location>
</feature>
<evidence type="ECO:0000256" key="3">
    <source>
        <dbReference type="ARBA" id="ARBA00023015"/>
    </source>
</evidence>
<dbReference type="SMART" id="SM00382">
    <property type="entry name" value="AAA"/>
    <property type="match status" value="1"/>
</dbReference>
<organism evidence="9 10">
    <name type="scientific">Paraglaciecola arctica BSs20135</name>
    <dbReference type="NCBI Taxonomy" id="493475"/>
    <lineage>
        <taxon>Bacteria</taxon>
        <taxon>Pseudomonadati</taxon>
        <taxon>Pseudomonadota</taxon>
        <taxon>Gammaproteobacteria</taxon>
        <taxon>Alteromonadales</taxon>
        <taxon>Alteromonadaceae</taxon>
        <taxon>Paraglaciecola</taxon>
    </lineage>
</organism>
<dbReference type="PROSITE" id="PS00688">
    <property type="entry name" value="SIGMA54_INTERACT_3"/>
    <property type="match status" value="1"/>
</dbReference>
<evidence type="ECO:0000313" key="10">
    <source>
        <dbReference type="Proteomes" id="UP000006327"/>
    </source>
</evidence>
<dbReference type="CDD" id="cd00156">
    <property type="entry name" value="REC"/>
    <property type="match status" value="1"/>
</dbReference>
<keyword evidence="1" id="KW-0547">Nucleotide-binding</keyword>
<name>K6YMI6_9ALTE</name>
<evidence type="ECO:0000256" key="2">
    <source>
        <dbReference type="ARBA" id="ARBA00022840"/>
    </source>
</evidence>
<keyword evidence="2" id="KW-0067">ATP-binding</keyword>
<dbReference type="Proteomes" id="UP000006327">
    <property type="component" value="Unassembled WGS sequence"/>
</dbReference>
<dbReference type="FunFam" id="3.40.50.300:FF:000006">
    <property type="entry name" value="DNA-binding transcriptional regulator NtrC"/>
    <property type="match status" value="1"/>
</dbReference>
<comment type="caution">
    <text evidence="9">The sequence shown here is derived from an EMBL/GenBank/DDBJ whole genome shotgun (WGS) entry which is preliminary data.</text>
</comment>
<evidence type="ECO:0000256" key="4">
    <source>
        <dbReference type="ARBA" id="ARBA00023125"/>
    </source>
</evidence>
<dbReference type="GO" id="GO:0000160">
    <property type="term" value="P:phosphorelay signal transduction system"/>
    <property type="evidence" value="ECO:0007669"/>
    <property type="project" value="InterPro"/>
</dbReference>
<evidence type="ECO:0000256" key="5">
    <source>
        <dbReference type="ARBA" id="ARBA00023163"/>
    </source>
</evidence>
<evidence type="ECO:0000259" key="7">
    <source>
        <dbReference type="PROSITE" id="PS50045"/>
    </source>
</evidence>
<dbReference type="InterPro" id="IPR009057">
    <property type="entry name" value="Homeodomain-like_sf"/>
</dbReference>
<gene>
    <name evidence="9" type="primary">zraR</name>
    <name evidence="9" type="ORF">GARC_0852</name>
</gene>
<keyword evidence="10" id="KW-1185">Reference proteome</keyword>
<dbReference type="PROSITE" id="PS50110">
    <property type="entry name" value="RESPONSE_REGULATORY"/>
    <property type="match status" value="1"/>
</dbReference>
<dbReference type="PANTHER" id="PTHR32071">
    <property type="entry name" value="TRANSCRIPTIONAL REGULATORY PROTEIN"/>
    <property type="match status" value="1"/>
</dbReference>
<keyword evidence="5" id="KW-0804">Transcription</keyword>
<dbReference type="Pfam" id="PF25601">
    <property type="entry name" value="AAA_lid_14"/>
    <property type="match status" value="1"/>
</dbReference>
<dbReference type="Pfam" id="PF00072">
    <property type="entry name" value="Response_reg"/>
    <property type="match status" value="1"/>
</dbReference>
<keyword evidence="3" id="KW-0805">Transcription regulation</keyword>
<dbReference type="eggNOG" id="COG2204">
    <property type="taxonomic scope" value="Bacteria"/>
</dbReference>
<dbReference type="OrthoDB" id="9804019at2"/>
<dbReference type="Pfam" id="PF00158">
    <property type="entry name" value="Sigma54_activat"/>
    <property type="match status" value="1"/>
</dbReference>
<evidence type="ECO:0000256" key="1">
    <source>
        <dbReference type="ARBA" id="ARBA00022741"/>
    </source>
</evidence>
<protein>
    <submittedName>
        <fullName evidence="9">Transcriptional regulatory protein zraR</fullName>
    </submittedName>
</protein>
<dbReference type="InterPro" id="IPR025943">
    <property type="entry name" value="Sigma_54_int_dom_ATP-bd_2"/>
</dbReference>
<keyword evidence="4" id="KW-0238">DNA-binding</keyword>